<sequence>MTAKWCVEPTEIGQDRGVQAPIRVAYTFEQCWHRVPGGTASAAIRAAVALGDIQGVELVGVAGTHRRPPEPSFVPPIPIQSLPFRRPLLYETWLRFGWPHIERATGPVDVLHCTGLIPAPSKAPLVVSLHDVAWRHRPDHFTRHGVRIFERSLVEIRRRAEIVLCPSTVTMLDAERAGIDADRLRMVPLGVESQPVTEADIVAVRAKYSLPSEYLLFVGTVEPRKNLRRLVDAMAVSKCALPLVVAGSQGWGETGVGPTSSVHFIGFVADSDLPALYSSATAFCYPSEREGFGMPVLEAMSYGTPVVTSLGTSTEEVAGGAAVLVDPFDVEDIARGIDEVLSRRQELSIWGLRQAARRQWSETARLTVAAYREVIG</sequence>
<accession>A0A6J7F7L7</accession>
<dbReference type="Pfam" id="PF13439">
    <property type="entry name" value="Glyco_transf_4"/>
    <property type="match status" value="1"/>
</dbReference>
<dbReference type="InterPro" id="IPR028098">
    <property type="entry name" value="Glyco_trans_4-like_N"/>
</dbReference>
<dbReference type="EMBL" id="CAEZZP010000002">
    <property type="protein sequence ID" value="CAB4760386.1"/>
    <property type="molecule type" value="Genomic_DNA"/>
</dbReference>
<dbReference type="CDD" id="cd03809">
    <property type="entry name" value="GT4_MtfB-like"/>
    <property type="match status" value="1"/>
</dbReference>
<dbReference type="GO" id="GO:0009103">
    <property type="term" value="P:lipopolysaccharide biosynthetic process"/>
    <property type="evidence" value="ECO:0007669"/>
    <property type="project" value="TreeGrafter"/>
</dbReference>
<dbReference type="GO" id="GO:0016757">
    <property type="term" value="F:glycosyltransferase activity"/>
    <property type="evidence" value="ECO:0007669"/>
    <property type="project" value="InterPro"/>
</dbReference>
<dbReference type="EMBL" id="CAFBMF010000003">
    <property type="protein sequence ID" value="CAB4888159.1"/>
    <property type="molecule type" value="Genomic_DNA"/>
</dbReference>
<dbReference type="InterPro" id="IPR001296">
    <property type="entry name" value="Glyco_trans_1"/>
</dbReference>
<dbReference type="Gene3D" id="3.40.50.2000">
    <property type="entry name" value="Glycogen Phosphorylase B"/>
    <property type="match status" value="2"/>
</dbReference>
<dbReference type="EMBL" id="CAEZYH010000004">
    <property type="protein sequence ID" value="CAB4707945.1"/>
    <property type="molecule type" value="Genomic_DNA"/>
</dbReference>
<organism evidence="8">
    <name type="scientific">freshwater metagenome</name>
    <dbReference type="NCBI Taxonomy" id="449393"/>
    <lineage>
        <taxon>unclassified sequences</taxon>
        <taxon>metagenomes</taxon>
        <taxon>ecological metagenomes</taxon>
    </lineage>
</organism>
<dbReference type="EMBL" id="CAFAAL010000011">
    <property type="protein sequence ID" value="CAB4794370.1"/>
    <property type="molecule type" value="Genomic_DNA"/>
</dbReference>
<dbReference type="EMBL" id="CAFBPS010000001">
    <property type="protein sequence ID" value="CAB5016759.1"/>
    <property type="molecule type" value="Genomic_DNA"/>
</dbReference>
<dbReference type="PANTHER" id="PTHR46401:SF2">
    <property type="entry name" value="GLYCOSYLTRANSFERASE WBBK-RELATED"/>
    <property type="match status" value="1"/>
</dbReference>
<dbReference type="Pfam" id="PF00534">
    <property type="entry name" value="Glycos_transf_1"/>
    <property type="match status" value="1"/>
</dbReference>
<gene>
    <name evidence="4" type="ORF">UFOPK2658_00211</name>
    <name evidence="5" type="ORF">UFOPK2880_00064</name>
    <name evidence="6" type="ORF">UFOPK3004_00252</name>
    <name evidence="7" type="ORF">UFOPK3304_00266</name>
    <name evidence="8" type="ORF">UFOPK3494_00111</name>
    <name evidence="9" type="ORF">UFOPK4134_00027</name>
</gene>
<feature type="domain" description="Glycosyltransferase subfamily 4-like N-terminal" evidence="3">
    <location>
        <begin position="37"/>
        <end position="192"/>
    </location>
</feature>
<protein>
    <submittedName>
        <fullName evidence="8">Unannotated protein</fullName>
    </submittedName>
</protein>
<feature type="domain" description="Glycosyl transferase family 1" evidence="2">
    <location>
        <begin position="212"/>
        <end position="347"/>
    </location>
</feature>
<proteinExistence type="predicted"/>
<evidence type="ECO:0000313" key="4">
    <source>
        <dbReference type="EMBL" id="CAB4707945.1"/>
    </source>
</evidence>
<evidence type="ECO:0000259" key="3">
    <source>
        <dbReference type="Pfam" id="PF13439"/>
    </source>
</evidence>
<dbReference type="SUPFAM" id="SSF53756">
    <property type="entry name" value="UDP-Glycosyltransferase/glycogen phosphorylase"/>
    <property type="match status" value="1"/>
</dbReference>
<evidence type="ECO:0000313" key="5">
    <source>
        <dbReference type="EMBL" id="CAB4760386.1"/>
    </source>
</evidence>
<evidence type="ECO:0000313" key="8">
    <source>
        <dbReference type="EMBL" id="CAB4888159.1"/>
    </source>
</evidence>
<evidence type="ECO:0000256" key="1">
    <source>
        <dbReference type="ARBA" id="ARBA00022679"/>
    </source>
</evidence>
<name>A0A6J7F7L7_9ZZZZ</name>
<dbReference type="PANTHER" id="PTHR46401">
    <property type="entry name" value="GLYCOSYLTRANSFERASE WBBK-RELATED"/>
    <property type="match status" value="1"/>
</dbReference>
<evidence type="ECO:0000259" key="2">
    <source>
        <dbReference type="Pfam" id="PF00534"/>
    </source>
</evidence>
<reference evidence="8" key="1">
    <citation type="submission" date="2020-05" db="EMBL/GenBank/DDBJ databases">
        <authorList>
            <person name="Chiriac C."/>
            <person name="Salcher M."/>
            <person name="Ghai R."/>
            <person name="Kavagutti S V."/>
        </authorList>
    </citation>
    <scope>NUCLEOTIDE SEQUENCE</scope>
</reference>
<evidence type="ECO:0000313" key="6">
    <source>
        <dbReference type="EMBL" id="CAB4794370.1"/>
    </source>
</evidence>
<dbReference type="AlphaFoldDB" id="A0A6J7F7L7"/>
<keyword evidence="1" id="KW-0808">Transferase</keyword>
<evidence type="ECO:0000313" key="7">
    <source>
        <dbReference type="EMBL" id="CAB4857616.1"/>
    </source>
</evidence>
<dbReference type="EMBL" id="CAFBLJ010000008">
    <property type="protein sequence ID" value="CAB4857616.1"/>
    <property type="molecule type" value="Genomic_DNA"/>
</dbReference>
<evidence type="ECO:0000313" key="9">
    <source>
        <dbReference type="EMBL" id="CAB5016759.1"/>
    </source>
</evidence>